<dbReference type="Gene3D" id="1.20.1250.20">
    <property type="entry name" value="MFS general substrate transporter like domains"/>
    <property type="match status" value="2"/>
</dbReference>
<dbReference type="EnsemblMetazoa" id="XM_031925751">
    <property type="protein sequence ID" value="XP_031781611"/>
    <property type="gene ID" value="LOC100678350"/>
</dbReference>
<keyword evidence="2 6" id="KW-0812">Transmembrane</keyword>
<feature type="transmembrane region" description="Helical" evidence="6">
    <location>
        <begin position="231"/>
        <end position="251"/>
    </location>
</feature>
<evidence type="ECO:0000256" key="1">
    <source>
        <dbReference type="ARBA" id="ARBA00004141"/>
    </source>
</evidence>
<dbReference type="SMR" id="A0A7M7T861"/>
<evidence type="ECO:0000313" key="8">
    <source>
        <dbReference type="Proteomes" id="UP000002358"/>
    </source>
</evidence>
<evidence type="ECO:0000256" key="5">
    <source>
        <dbReference type="SAM" id="MobiDB-lite"/>
    </source>
</evidence>
<feature type="transmembrane region" description="Helical" evidence="6">
    <location>
        <begin position="146"/>
        <end position="164"/>
    </location>
</feature>
<dbReference type="KEGG" id="nvi:100678350"/>
<sequence length="674" mass="73866">MSLKMKAEEVKVGGYQILTLLLLSVNLIIVAMSHVIGLFYKYTPKFYCQETAVGSSDAASSSALLRGSSSGGEHVANRTYGCVPSCPGGYLFTGTRDNVRSVAMEWQLVCEREYLMRTATEVYYVGGLLGGLVAGILADRIGRLPVLAMCLYAQGTMAVALYVIQEYQLFLVFRGLQAFFVQGLESCTFILCMELFPAKFRTLIALVVLSMRAFGMAMLAGLSYAVADWRILQLVVSVPTAVTVFYIWLIPESPRWLLARKKLTEAEMVLDRIAHYNGLICGGSSRRASNSDESEDKRREKPQKPKRKTRATVAADADGSTKSTDIEKSLEESENLLPDTAQAHASAEEKNVEEMINMNREQKSDLPPELSMEEINKASLMVVADERSASNEKARGGTGPSYLLASREALSGDKNPNAKAGMVARNFIKRFLDSKFIGPICAVQMGLWFCSSTAFHSLVTLPNRLSAERHVSLTLAAGMEIVAFVVTFLMVSSRFGRRRPLCVVQILVGVAVLAVALLIVITPDGPTQKWLAYAKVAVVSVGRFSNIACFFILRLVVIELFPTISRGTGLGLCIAAEMMGGLLLRYISMLNTLLPELSRFIIGLLCISMGSLSLLFPETRHEILPDTAADARSLGKRNNESDDPVVLREKLFSEDWVDAGNGIIVNFTDSKNPE</sequence>
<dbReference type="GeneID" id="100678350"/>
<evidence type="ECO:0000256" key="3">
    <source>
        <dbReference type="ARBA" id="ARBA00022989"/>
    </source>
</evidence>
<reference evidence="7" key="1">
    <citation type="submission" date="2021-01" db="UniProtKB">
        <authorList>
            <consortium name="EnsemblMetazoa"/>
        </authorList>
    </citation>
    <scope>IDENTIFICATION</scope>
</reference>
<evidence type="ECO:0000256" key="4">
    <source>
        <dbReference type="ARBA" id="ARBA00023136"/>
    </source>
</evidence>
<feature type="transmembrane region" description="Helical" evidence="6">
    <location>
        <begin position="12"/>
        <end position="36"/>
    </location>
</feature>
<evidence type="ECO:0000313" key="7">
    <source>
        <dbReference type="EnsemblMetazoa" id="XP_031781611"/>
    </source>
</evidence>
<name>A0A7M7T861_NASVI</name>
<dbReference type="InterPro" id="IPR005828">
    <property type="entry name" value="MFS_sugar_transport-like"/>
</dbReference>
<feature type="transmembrane region" description="Helical" evidence="6">
    <location>
        <begin position="503"/>
        <end position="521"/>
    </location>
</feature>
<dbReference type="GO" id="GO:0022857">
    <property type="term" value="F:transmembrane transporter activity"/>
    <property type="evidence" value="ECO:0007669"/>
    <property type="project" value="InterPro"/>
</dbReference>
<feature type="transmembrane region" description="Helical" evidence="6">
    <location>
        <begin position="533"/>
        <end position="557"/>
    </location>
</feature>
<keyword evidence="3 6" id="KW-1133">Transmembrane helix</keyword>
<feature type="transmembrane region" description="Helical" evidence="6">
    <location>
        <begin position="122"/>
        <end position="139"/>
    </location>
</feature>
<comment type="subcellular location">
    <subcellularLocation>
        <location evidence="1">Membrane</location>
        <topology evidence="1">Multi-pass membrane protein</topology>
    </subcellularLocation>
</comment>
<feature type="transmembrane region" description="Helical" evidence="6">
    <location>
        <begin position="471"/>
        <end position="491"/>
    </location>
</feature>
<keyword evidence="4 6" id="KW-0472">Membrane</keyword>
<dbReference type="InParanoid" id="A0A7M7T861"/>
<evidence type="ECO:0000256" key="6">
    <source>
        <dbReference type="SAM" id="Phobius"/>
    </source>
</evidence>
<feature type="transmembrane region" description="Helical" evidence="6">
    <location>
        <begin position="600"/>
        <end position="616"/>
    </location>
</feature>
<dbReference type="OrthoDB" id="3936150at2759"/>
<dbReference type="InterPro" id="IPR036259">
    <property type="entry name" value="MFS_trans_sf"/>
</dbReference>
<dbReference type="PANTHER" id="PTHR24064">
    <property type="entry name" value="SOLUTE CARRIER FAMILY 22 MEMBER"/>
    <property type="match status" value="1"/>
</dbReference>
<dbReference type="SUPFAM" id="SSF103473">
    <property type="entry name" value="MFS general substrate transporter"/>
    <property type="match status" value="1"/>
</dbReference>
<keyword evidence="8" id="KW-1185">Reference proteome</keyword>
<feature type="transmembrane region" description="Helical" evidence="6">
    <location>
        <begin position="436"/>
        <end position="459"/>
    </location>
</feature>
<dbReference type="Pfam" id="PF00083">
    <property type="entry name" value="Sugar_tr"/>
    <property type="match status" value="1"/>
</dbReference>
<dbReference type="Proteomes" id="UP000002358">
    <property type="component" value="Unassembled WGS sequence"/>
</dbReference>
<dbReference type="GO" id="GO:0016020">
    <property type="term" value="C:membrane"/>
    <property type="evidence" value="ECO:0007669"/>
    <property type="project" value="UniProtKB-SubCell"/>
</dbReference>
<proteinExistence type="predicted"/>
<accession>A0A7M7T861</accession>
<dbReference type="AlphaFoldDB" id="A0A7M7T861"/>
<protein>
    <submittedName>
        <fullName evidence="7">Uncharacterized protein</fullName>
    </submittedName>
</protein>
<evidence type="ECO:0000256" key="2">
    <source>
        <dbReference type="ARBA" id="ARBA00022692"/>
    </source>
</evidence>
<organism evidence="7 8">
    <name type="scientific">Nasonia vitripennis</name>
    <name type="common">Parasitic wasp</name>
    <dbReference type="NCBI Taxonomy" id="7425"/>
    <lineage>
        <taxon>Eukaryota</taxon>
        <taxon>Metazoa</taxon>
        <taxon>Ecdysozoa</taxon>
        <taxon>Arthropoda</taxon>
        <taxon>Hexapoda</taxon>
        <taxon>Insecta</taxon>
        <taxon>Pterygota</taxon>
        <taxon>Neoptera</taxon>
        <taxon>Endopterygota</taxon>
        <taxon>Hymenoptera</taxon>
        <taxon>Apocrita</taxon>
        <taxon>Proctotrupomorpha</taxon>
        <taxon>Chalcidoidea</taxon>
        <taxon>Pteromalidae</taxon>
        <taxon>Pteromalinae</taxon>
        <taxon>Nasonia</taxon>
    </lineage>
</organism>
<dbReference type="RefSeq" id="XP_031781611.1">
    <property type="nucleotide sequence ID" value="XM_031925751.2"/>
</dbReference>
<feature type="transmembrane region" description="Helical" evidence="6">
    <location>
        <begin position="569"/>
        <end position="588"/>
    </location>
</feature>
<feature type="region of interest" description="Disordered" evidence="5">
    <location>
        <begin position="285"/>
        <end position="349"/>
    </location>
</feature>
<feature type="transmembrane region" description="Helical" evidence="6">
    <location>
        <begin position="203"/>
        <end position="225"/>
    </location>
</feature>